<dbReference type="Pfam" id="PF02826">
    <property type="entry name" value="2-Hacid_dh_C"/>
    <property type="match status" value="1"/>
</dbReference>
<evidence type="ECO:0000313" key="7">
    <source>
        <dbReference type="EMBL" id="SFL07972.1"/>
    </source>
</evidence>
<evidence type="ECO:0000259" key="5">
    <source>
        <dbReference type="Pfam" id="PF00389"/>
    </source>
</evidence>
<dbReference type="InterPro" id="IPR029753">
    <property type="entry name" value="D-isomer_DH_CS"/>
</dbReference>
<keyword evidence="8" id="KW-1185">Reference proteome</keyword>
<proteinExistence type="inferred from homology"/>
<dbReference type="InterPro" id="IPR006139">
    <property type="entry name" value="D-isomer_2_OHA_DH_cat_dom"/>
</dbReference>
<dbReference type="Pfam" id="PF00389">
    <property type="entry name" value="2-Hacid_dh"/>
    <property type="match status" value="1"/>
</dbReference>
<dbReference type="CDD" id="cd12169">
    <property type="entry name" value="PGDH_like_1"/>
    <property type="match status" value="1"/>
</dbReference>
<dbReference type="EMBL" id="FOTF01000007">
    <property type="protein sequence ID" value="SFL07972.1"/>
    <property type="molecule type" value="Genomic_DNA"/>
</dbReference>
<organism evidence="7 8">
    <name type="scientific">Loktanella salsilacus</name>
    <dbReference type="NCBI Taxonomy" id="195913"/>
    <lineage>
        <taxon>Bacteria</taxon>
        <taxon>Pseudomonadati</taxon>
        <taxon>Pseudomonadota</taxon>
        <taxon>Alphaproteobacteria</taxon>
        <taxon>Rhodobacterales</taxon>
        <taxon>Roseobacteraceae</taxon>
        <taxon>Loktanella</taxon>
    </lineage>
</organism>
<dbReference type="InterPro" id="IPR036291">
    <property type="entry name" value="NAD(P)-bd_dom_sf"/>
</dbReference>
<keyword evidence="2 4" id="KW-0560">Oxidoreductase</keyword>
<dbReference type="PANTHER" id="PTHR42789:SF1">
    <property type="entry name" value="D-ISOMER SPECIFIC 2-HYDROXYACID DEHYDROGENASE FAMILY PROTEIN (AFU_ORTHOLOGUE AFUA_6G10090)"/>
    <property type="match status" value="1"/>
</dbReference>
<name>A0A1I4EQF1_9RHOB</name>
<protein>
    <submittedName>
        <fullName evidence="7">Lactate dehydrogenase</fullName>
    </submittedName>
</protein>
<feature type="domain" description="D-isomer specific 2-hydroxyacid dehydrogenase NAD-binding" evidence="6">
    <location>
        <begin position="109"/>
        <end position="286"/>
    </location>
</feature>
<dbReference type="GO" id="GO:0051287">
    <property type="term" value="F:NAD binding"/>
    <property type="evidence" value="ECO:0007669"/>
    <property type="project" value="InterPro"/>
</dbReference>
<evidence type="ECO:0000256" key="2">
    <source>
        <dbReference type="ARBA" id="ARBA00023002"/>
    </source>
</evidence>
<dbReference type="Gene3D" id="3.40.50.720">
    <property type="entry name" value="NAD(P)-binding Rossmann-like Domain"/>
    <property type="match status" value="2"/>
</dbReference>
<dbReference type="RefSeq" id="WP_090188062.1">
    <property type="nucleotide sequence ID" value="NZ_FOTF01000007.1"/>
</dbReference>
<comment type="similarity">
    <text evidence="1 4">Belongs to the D-isomer specific 2-hydroxyacid dehydrogenase family.</text>
</comment>
<evidence type="ECO:0000259" key="6">
    <source>
        <dbReference type="Pfam" id="PF02826"/>
    </source>
</evidence>
<evidence type="ECO:0000256" key="4">
    <source>
        <dbReference type="RuleBase" id="RU003719"/>
    </source>
</evidence>
<feature type="domain" description="D-isomer specific 2-hydroxyacid dehydrogenase catalytic" evidence="5">
    <location>
        <begin position="21"/>
        <end position="313"/>
    </location>
</feature>
<evidence type="ECO:0000313" key="8">
    <source>
        <dbReference type="Proteomes" id="UP000199550"/>
    </source>
</evidence>
<accession>A0A1I4EQF1</accession>
<dbReference type="AlphaFoldDB" id="A0A1I4EQF1"/>
<dbReference type="Proteomes" id="UP000199550">
    <property type="component" value="Unassembled WGS sequence"/>
</dbReference>
<dbReference type="SUPFAM" id="SSF52283">
    <property type="entry name" value="Formate/glycerate dehydrogenase catalytic domain-like"/>
    <property type="match status" value="1"/>
</dbReference>
<dbReference type="SUPFAM" id="SSF51735">
    <property type="entry name" value="NAD(P)-binding Rossmann-fold domains"/>
    <property type="match status" value="1"/>
</dbReference>
<dbReference type="PROSITE" id="PS00671">
    <property type="entry name" value="D_2_HYDROXYACID_DH_3"/>
    <property type="match status" value="1"/>
</dbReference>
<dbReference type="PANTHER" id="PTHR42789">
    <property type="entry name" value="D-ISOMER SPECIFIC 2-HYDROXYACID DEHYDROGENASE FAMILY PROTEIN (AFU_ORTHOLOGUE AFUA_6G10090)"/>
    <property type="match status" value="1"/>
</dbReference>
<keyword evidence="3" id="KW-0520">NAD</keyword>
<dbReference type="GO" id="GO:0016616">
    <property type="term" value="F:oxidoreductase activity, acting on the CH-OH group of donors, NAD or NADP as acceptor"/>
    <property type="evidence" value="ECO:0007669"/>
    <property type="project" value="InterPro"/>
</dbReference>
<evidence type="ECO:0000256" key="1">
    <source>
        <dbReference type="ARBA" id="ARBA00005854"/>
    </source>
</evidence>
<evidence type="ECO:0000256" key="3">
    <source>
        <dbReference type="ARBA" id="ARBA00023027"/>
    </source>
</evidence>
<dbReference type="OrthoDB" id="9793626at2"/>
<dbReference type="InterPro" id="IPR050857">
    <property type="entry name" value="D-2-hydroxyacid_DH"/>
</dbReference>
<dbReference type="InterPro" id="IPR006140">
    <property type="entry name" value="D-isomer_DH_NAD-bd"/>
</dbReference>
<dbReference type="STRING" id="195913.SAMN04488004_107118"/>
<gene>
    <name evidence="7" type="ORF">SAMN04488004_107118</name>
</gene>
<reference evidence="7 8" key="1">
    <citation type="submission" date="2016-10" db="EMBL/GenBank/DDBJ databases">
        <authorList>
            <person name="de Groot N.N."/>
        </authorList>
    </citation>
    <scope>NUCLEOTIDE SEQUENCE [LARGE SCALE GENOMIC DNA]</scope>
    <source>
        <strain evidence="7 8">DSM 16199</strain>
    </source>
</reference>
<sequence>MKIAVLDDYALASPRLADWPELGDVTVFQDTITGTDLVDRLRPFDVICLMRERTPMGADLIAQLPNLRLIVTSGPRNASIDLPAARAAGITVCGTQSRKTTTSELTTLMMLALNRRLLPEVANLSAGGWQSGLGRDVAGLTLGLIGLGNIGAQMAVIGKALGMDIVAWSPNLTHARCTELDVARAENLTDLMARADVASVHMVLSDRSKGLVDAAAFAAAKQGQVFINTSRGPLVDTGALLDGLLAGKPAMAGLDVFDVEPLPLDDPLRDPDLIASGQLLLTPHLGYTTEATFRLFYTQTVEAIRAYQAGTPIREL</sequence>